<gene>
    <name evidence="1" type="ORF">FNYG_01346</name>
</gene>
<dbReference type="InterPro" id="IPR036770">
    <property type="entry name" value="Ankyrin_rpt-contain_sf"/>
</dbReference>
<dbReference type="EMBL" id="MTQA01000023">
    <property type="protein sequence ID" value="PNP85315.1"/>
    <property type="molecule type" value="Genomic_DNA"/>
</dbReference>
<evidence type="ECO:0000313" key="1">
    <source>
        <dbReference type="EMBL" id="PNP85315.1"/>
    </source>
</evidence>
<accession>A0A2K0WSQ8</accession>
<proteinExistence type="predicted"/>
<dbReference type="STRING" id="42673.A0A2K0WSQ8"/>
<sequence length="246" mass="27570">MPHSCQSSSFGAESFVDLPLSELKDLSAYVDKTEIITIDGTIFPLDAFSLNHRNDLFYFPPGETRLEVSLLSWAAYKGLNDVICKLVGISNHSHQFQDHLDDALFLAHLANHKETAELLIRSGANPGRESRSNGLHGAVRRQHMSQIRLYIQKFGVPVDVEDGDAITPVMYAMQLEHPHDLETISNLFHLGADPLHEFGDEGWNYAQYASAMYGKEYLAEWLEVKRGDAEAKAKLNARTTPTSDRN</sequence>
<protein>
    <submittedName>
        <fullName evidence="1">Uncharacterized protein</fullName>
    </submittedName>
</protein>
<dbReference type="AlphaFoldDB" id="A0A2K0WSQ8"/>
<reference evidence="1 2" key="1">
    <citation type="submission" date="2017-06" db="EMBL/GenBank/DDBJ databases">
        <title>Genome of Fusarium nygamai isolate CS10214.</title>
        <authorList>
            <person name="Gardiner D.M."/>
            <person name="Obanor F."/>
            <person name="Kazan K."/>
        </authorList>
    </citation>
    <scope>NUCLEOTIDE SEQUENCE [LARGE SCALE GENOMIC DNA]</scope>
    <source>
        <strain evidence="1 2">CS10214</strain>
    </source>
</reference>
<organism evidence="1 2">
    <name type="scientific">Gibberella nygamai</name>
    <name type="common">Bean root rot disease fungus</name>
    <name type="synonym">Fusarium nygamai</name>
    <dbReference type="NCBI Taxonomy" id="42673"/>
    <lineage>
        <taxon>Eukaryota</taxon>
        <taxon>Fungi</taxon>
        <taxon>Dikarya</taxon>
        <taxon>Ascomycota</taxon>
        <taxon>Pezizomycotina</taxon>
        <taxon>Sordariomycetes</taxon>
        <taxon>Hypocreomycetidae</taxon>
        <taxon>Hypocreales</taxon>
        <taxon>Nectriaceae</taxon>
        <taxon>Fusarium</taxon>
        <taxon>Fusarium fujikuroi species complex</taxon>
    </lineage>
</organism>
<dbReference type="Gene3D" id="1.25.40.20">
    <property type="entry name" value="Ankyrin repeat-containing domain"/>
    <property type="match status" value="1"/>
</dbReference>
<name>A0A2K0WSQ8_GIBNY</name>
<dbReference type="Proteomes" id="UP000236664">
    <property type="component" value="Unassembled WGS sequence"/>
</dbReference>
<comment type="caution">
    <text evidence="1">The sequence shown here is derived from an EMBL/GenBank/DDBJ whole genome shotgun (WGS) entry which is preliminary data.</text>
</comment>
<dbReference type="OrthoDB" id="341259at2759"/>
<evidence type="ECO:0000313" key="2">
    <source>
        <dbReference type="Proteomes" id="UP000236664"/>
    </source>
</evidence>
<keyword evidence="2" id="KW-1185">Reference proteome</keyword>
<dbReference type="SUPFAM" id="SSF48403">
    <property type="entry name" value="Ankyrin repeat"/>
    <property type="match status" value="1"/>
</dbReference>